<evidence type="ECO:0000313" key="2">
    <source>
        <dbReference type="Proteomes" id="UP000670092"/>
    </source>
</evidence>
<dbReference type="AlphaFoldDB" id="A0A8H7Z0R6"/>
<dbReference type="EMBL" id="JAEVHI010000002">
    <property type="protein sequence ID" value="KAG5299712.1"/>
    <property type="molecule type" value="Genomic_DNA"/>
</dbReference>
<comment type="caution">
    <text evidence="1">The sequence shown here is derived from an EMBL/GenBank/DDBJ whole genome shotgun (WGS) entry which is preliminary data.</text>
</comment>
<reference evidence="1 2" key="1">
    <citation type="submission" date="2021-01" db="EMBL/GenBank/DDBJ databases">
        <title>Chromosome-level genome assembly of a human fungal pathogen reveals clustering of transcriptionally co-regulated genes.</title>
        <authorList>
            <person name="Voorhies M."/>
            <person name="Cohen S."/>
            <person name="Shea T.P."/>
            <person name="Petrus S."/>
            <person name="Munoz J.F."/>
            <person name="Poplawski S."/>
            <person name="Goldman W.E."/>
            <person name="Michael T."/>
            <person name="Cuomo C.A."/>
            <person name="Sil A."/>
            <person name="Beyhan S."/>
        </authorList>
    </citation>
    <scope>NUCLEOTIDE SEQUENCE [LARGE SCALE GENOMIC DNA]</scope>
    <source>
        <strain evidence="1 2">G184AR</strain>
    </source>
</reference>
<gene>
    <name evidence="1" type="ORF">I7I52_10119</name>
</gene>
<sequence length="142" mass="15437">MEFSPNPLNLGVYSYILTIQLKTERERLKKIGDVKQNSSLYMIKTTRPLSRKDHISSLCDPGGSFDLDTWGPLLAITDNDASFIGSAPFVPGGIARSSAEIADLDTRSSACITSSKMSSLLLHDSFRIGSIISQSCFSWAAS</sequence>
<name>A0A8H7Z0R6_AJECA</name>
<organism evidence="1 2">
    <name type="scientific">Ajellomyces capsulatus</name>
    <name type="common">Darling's disease fungus</name>
    <name type="synonym">Histoplasma capsulatum</name>
    <dbReference type="NCBI Taxonomy" id="5037"/>
    <lineage>
        <taxon>Eukaryota</taxon>
        <taxon>Fungi</taxon>
        <taxon>Dikarya</taxon>
        <taxon>Ascomycota</taxon>
        <taxon>Pezizomycotina</taxon>
        <taxon>Eurotiomycetes</taxon>
        <taxon>Eurotiomycetidae</taxon>
        <taxon>Onygenales</taxon>
        <taxon>Ajellomycetaceae</taxon>
        <taxon>Histoplasma</taxon>
    </lineage>
</organism>
<dbReference type="VEuPathDB" id="FungiDB:I7I52_10119"/>
<dbReference type="Proteomes" id="UP000670092">
    <property type="component" value="Unassembled WGS sequence"/>
</dbReference>
<protein>
    <submittedName>
        <fullName evidence="1">Uncharacterized protein</fullName>
    </submittedName>
</protein>
<evidence type="ECO:0000313" key="1">
    <source>
        <dbReference type="EMBL" id="KAG5299712.1"/>
    </source>
</evidence>
<proteinExistence type="predicted"/>
<accession>A0A8H7Z0R6</accession>